<sequence>MLWEHPIKGVVCDIDGLLLDTEPIFVDAMHEATGYPLSHEFHLRLMGRSGFEAAPWIRDEYGLSYSDEEIIDRIDQALKKRLGNAKLFPGAPGLINGFKTRGIPLALATGSNRINFSTKTNPHKEFFDQFDGVTCGDEVSLGKPNPEIFLKSMKKIGIDDPQNILVFEDAPAGVKCANNAGMPVVMVPDPSLDLEKALAEYDAHPTIILKDLSEFDFNCFKFE</sequence>
<keyword evidence="2" id="KW-1185">Reference proteome</keyword>
<accession>A0A1J4K1V6</accession>
<organism evidence="1 2">
    <name type="scientific">Tritrichomonas foetus</name>
    <dbReference type="NCBI Taxonomy" id="1144522"/>
    <lineage>
        <taxon>Eukaryota</taxon>
        <taxon>Metamonada</taxon>
        <taxon>Parabasalia</taxon>
        <taxon>Tritrichomonadida</taxon>
        <taxon>Tritrichomonadidae</taxon>
        <taxon>Tritrichomonas</taxon>
    </lineage>
</organism>
<dbReference type="InterPro" id="IPR023214">
    <property type="entry name" value="HAD_sf"/>
</dbReference>
<dbReference type="InterPro" id="IPR006439">
    <property type="entry name" value="HAD-SF_hydro_IA"/>
</dbReference>
<comment type="caution">
    <text evidence="1">The sequence shown here is derived from an EMBL/GenBank/DDBJ whole genome shotgun (WGS) entry which is preliminary data.</text>
</comment>
<reference evidence="1" key="1">
    <citation type="submission" date="2016-10" db="EMBL/GenBank/DDBJ databases">
        <authorList>
            <person name="Benchimol M."/>
            <person name="Almeida L.G."/>
            <person name="Vasconcelos A.T."/>
            <person name="Perreira-Neves A."/>
            <person name="Rosa I.A."/>
            <person name="Tasca T."/>
            <person name="Bogo M.R."/>
            <person name="de Souza W."/>
        </authorList>
    </citation>
    <scope>NUCLEOTIDE SEQUENCE [LARGE SCALE GENOMIC DNA]</scope>
    <source>
        <strain evidence="1">K</strain>
    </source>
</reference>
<dbReference type="InterPro" id="IPR036412">
    <property type="entry name" value="HAD-like_sf"/>
</dbReference>
<dbReference type="GO" id="GO:0016791">
    <property type="term" value="F:phosphatase activity"/>
    <property type="evidence" value="ECO:0007669"/>
    <property type="project" value="TreeGrafter"/>
</dbReference>
<evidence type="ECO:0000313" key="2">
    <source>
        <dbReference type="Proteomes" id="UP000179807"/>
    </source>
</evidence>
<dbReference type="AlphaFoldDB" id="A0A1J4K1V6"/>
<dbReference type="Pfam" id="PF00702">
    <property type="entry name" value="Hydrolase"/>
    <property type="match status" value="1"/>
</dbReference>
<dbReference type="Gene3D" id="1.10.150.240">
    <property type="entry name" value="Putative phosphatase, domain 2"/>
    <property type="match status" value="1"/>
</dbReference>
<protein>
    <submittedName>
        <fullName evidence="1">Haloacid dehalogenase-like hydrolase family protein</fullName>
    </submittedName>
</protein>
<dbReference type="OrthoDB" id="40579at2759"/>
<name>A0A1J4K1V6_9EUKA</name>
<dbReference type="NCBIfam" id="TIGR01509">
    <property type="entry name" value="HAD-SF-IA-v3"/>
    <property type="match status" value="1"/>
</dbReference>
<gene>
    <name evidence="1" type="ORF">TRFO_06558</name>
</gene>
<dbReference type="PANTHER" id="PTHR18901:SF38">
    <property type="entry name" value="PSEUDOURIDINE-5'-PHOSPHATASE"/>
    <property type="match status" value="1"/>
</dbReference>
<dbReference type="VEuPathDB" id="TrichDB:TRFO_06558"/>
<dbReference type="Gene3D" id="3.40.50.1000">
    <property type="entry name" value="HAD superfamily/HAD-like"/>
    <property type="match status" value="1"/>
</dbReference>
<dbReference type="RefSeq" id="XP_068356862.1">
    <property type="nucleotide sequence ID" value="XM_068493161.1"/>
</dbReference>
<proteinExistence type="predicted"/>
<dbReference type="PANTHER" id="PTHR18901">
    <property type="entry name" value="2-DEOXYGLUCOSE-6-PHOSPHATE PHOSPHATASE 2"/>
    <property type="match status" value="1"/>
</dbReference>
<dbReference type="Proteomes" id="UP000179807">
    <property type="component" value="Unassembled WGS sequence"/>
</dbReference>
<dbReference type="SFLD" id="SFLDG01129">
    <property type="entry name" value="C1.5:_HAD__Beta-PGM__Phosphata"/>
    <property type="match status" value="1"/>
</dbReference>
<dbReference type="SFLD" id="SFLDS00003">
    <property type="entry name" value="Haloacid_Dehalogenase"/>
    <property type="match status" value="1"/>
</dbReference>
<dbReference type="GeneID" id="94827865"/>
<dbReference type="InterPro" id="IPR023198">
    <property type="entry name" value="PGP-like_dom2"/>
</dbReference>
<dbReference type="SUPFAM" id="SSF56784">
    <property type="entry name" value="HAD-like"/>
    <property type="match status" value="1"/>
</dbReference>
<dbReference type="EMBL" id="MLAK01000816">
    <property type="protein sequence ID" value="OHT03726.1"/>
    <property type="molecule type" value="Genomic_DNA"/>
</dbReference>
<evidence type="ECO:0000313" key="1">
    <source>
        <dbReference type="EMBL" id="OHT03726.1"/>
    </source>
</evidence>